<gene>
    <name evidence="1" type="ORF">EHO59_11235</name>
</gene>
<dbReference type="EMBL" id="RQEP01000016">
    <property type="protein sequence ID" value="TGK01678.1"/>
    <property type="molecule type" value="Genomic_DNA"/>
</dbReference>
<organism evidence="1 2">
    <name type="scientific">Leptospira semungkisensis</name>
    <dbReference type="NCBI Taxonomy" id="2484985"/>
    <lineage>
        <taxon>Bacteria</taxon>
        <taxon>Pseudomonadati</taxon>
        <taxon>Spirochaetota</taxon>
        <taxon>Spirochaetia</taxon>
        <taxon>Leptospirales</taxon>
        <taxon>Leptospiraceae</taxon>
        <taxon>Leptospira</taxon>
    </lineage>
</organism>
<protein>
    <submittedName>
        <fullName evidence="1">Uncharacterized protein</fullName>
    </submittedName>
</protein>
<evidence type="ECO:0000313" key="1">
    <source>
        <dbReference type="EMBL" id="TGK01678.1"/>
    </source>
</evidence>
<dbReference type="OrthoDB" id="334160at2"/>
<sequence>MFLLGQDTGGPILIWPEFSWSSVAKGTIFLVAVLLTAYFVQRHLRRKNSLSKEYKTRILTKLQLHKFHSKDIPLFHSFLDQVSDTDLKRLAEDPAWYRRYFLPEFLQFLAEQSNRPAWKDILTIHTLDHLIEDHQGHPKKFITAILKTDSEEIFPALIKTQELDASSVQKEFKAVIYTKKGNSSFSLSRYGKIQVLIPNESKRWFRSEAILISQEGTSLILQLQTSPELDPKIDEQWTDTTKADSIFKDPAVPEEYKNSLLQILEYSGLNTSHQGEIVRLVGIFKEHPGLLRRQHKEEDYKILIHLYKACFIKFRAHRASVPKPVLLFLHYFYLDEELFPTKRIKELENAISNFQTSISDLQYAEAKLSIHLLPDWLNLILAGKKKPSKNQLGQSYEQVKKSELRWNQTLEEENLQSKEYLSHILDWELENLLSHGLTGISLSPNLSYPISAEDQFYGLTEDNLAFPNNIITQAEKVLKTDPGLFIRQLNDSPSSNQSPDNSSKREMYADCILLPYAGNRGILWQDSVEDNLSYCRILFPMILGEKLTLIVTKVLGEFRWETERSLRGHKWKESIPASITSEYFNYIENFRRNPHLTVEAKKRVDQQWTKTGKNIKDMFSIDYANWILLEAEGKPRLNRIAREILNRFVPIQIKPSP</sequence>
<reference evidence="1" key="1">
    <citation type="journal article" date="2019" name="PLoS Negl. Trop. Dis.">
        <title>Revisiting the worldwide diversity of Leptospira species in the environment.</title>
        <authorList>
            <person name="Vincent A.T."/>
            <person name="Schiettekatte O."/>
            <person name="Bourhy P."/>
            <person name="Veyrier F.J."/>
            <person name="Picardeau M."/>
        </authorList>
    </citation>
    <scope>NUCLEOTIDE SEQUENCE [LARGE SCALE GENOMIC DNA]</scope>
    <source>
        <strain evidence="1">SSS9</strain>
    </source>
</reference>
<accession>A0A4R9FSB2</accession>
<keyword evidence="2" id="KW-1185">Reference proteome</keyword>
<dbReference type="RefSeq" id="WP_135588023.1">
    <property type="nucleotide sequence ID" value="NZ_RQEP01000016.1"/>
</dbReference>
<comment type="caution">
    <text evidence="1">The sequence shown here is derived from an EMBL/GenBank/DDBJ whole genome shotgun (WGS) entry which is preliminary data.</text>
</comment>
<dbReference type="AlphaFoldDB" id="A0A4R9FSB2"/>
<name>A0A4R9FSB2_9LEPT</name>
<evidence type="ECO:0000313" key="2">
    <source>
        <dbReference type="Proteomes" id="UP000297453"/>
    </source>
</evidence>
<proteinExistence type="predicted"/>
<dbReference type="Proteomes" id="UP000297453">
    <property type="component" value="Unassembled WGS sequence"/>
</dbReference>